<gene>
    <name evidence="1" type="ORF">APZ42_004642</name>
</gene>
<protein>
    <submittedName>
        <fullName evidence="1">Uncharacterized protein</fullName>
    </submittedName>
</protein>
<name>A0A162CUS7_9CRUS</name>
<sequence>FALSLDPDSRTILLFWYYGCPLRHDRSPCSPIIHPGSSKPV</sequence>
<accession>A0A162CUS7</accession>
<feature type="non-terminal residue" evidence="1">
    <location>
        <position position="1"/>
    </location>
</feature>
<evidence type="ECO:0000313" key="2">
    <source>
        <dbReference type="Proteomes" id="UP000076858"/>
    </source>
</evidence>
<comment type="caution">
    <text evidence="1">The sequence shown here is derived from an EMBL/GenBank/DDBJ whole genome shotgun (WGS) entry which is preliminary data.</text>
</comment>
<reference evidence="1 2" key="1">
    <citation type="submission" date="2016-03" db="EMBL/GenBank/DDBJ databases">
        <title>EvidentialGene: Evidence-directed Construction of Genes on Genomes.</title>
        <authorList>
            <person name="Gilbert D.G."/>
            <person name="Choi J.-H."/>
            <person name="Mockaitis K."/>
            <person name="Colbourne J."/>
            <person name="Pfrender M."/>
        </authorList>
    </citation>
    <scope>NUCLEOTIDE SEQUENCE [LARGE SCALE GENOMIC DNA]</scope>
    <source>
        <strain evidence="1 2">Xinb3</strain>
        <tissue evidence="1">Complete organism</tissue>
    </source>
</reference>
<organism evidence="1 2">
    <name type="scientific">Daphnia magna</name>
    <dbReference type="NCBI Taxonomy" id="35525"/>
    <lineage>
        <taxon>Eukaryota</taxon>
        <taxon>Metazoa</taxon>
        <taxon>Ecdysozoa</taxon>
        <taxon>Arthropoda</taxon>
        <taxon>Crustacea</taxon>
        <taxon>Branchiopoda</taxon>
        <taxon>Diplostraca</taxon>
        <taxon>Cladocera</taxon>
        <taxon>Anomopoda</taxon>
        <taxon>Daphniidae</taxon>
        <taxon>Daphnia</taxon>
    </lineage>
</organism>
<dbReference type="Proteomes" id="UP000076858">
    <property type="component" value="Unassembled WGS sequence"/>
</dbReference>
<evidence type="ECO:0000313" key="1">
    <source>
        <dbReference type="EMBL" id="KZR99473.1"/>
    </source>
</evidence>
<keyword evidence="2" id="KW-1185">Reference proteome</keyword>
<proteinExistence type="predicted"/>
<dbReference type="AlphaFoldDB" id="A0A162CUS7"/>
<dbReference type="EMBL" id="LRGB01013536">
    <property type="protein sequence ID" value="KZR99473.1"/>
    <property type="molecule type" value="Genomic_DNA"/>
</dbReference>